<dbReference type="AlphaFoldDB" id="A0A4S4KKY2"/>
<feature type="binding site" description="axial binding residue" evidence="9">
    <location>
        <position position="361"/>
    </location>
    <ligand>
        <name>heme</name>
        <dbReference type="ChEBI" id="CHEBI:30413"/>
    </ligand>
    <ligandPart>
        <name>Fe</name>
        <dbReference type="ChEBI" id="CHEBI:18248"/>
    </ligandPart>
</feature>
<dbReference type="EMBL" id="SGPJ01000092">
    <property type="protein sequence ID" value="THG99101.1"/>
    <property type="molecule type" value="Genomic_DNA"/>
</dbReference>
<proteinExistence type="inferred from homology"/>
<evidence type="ECO:0008006" key="13">
    <source>
        <dbReference type="Google" id="ProtNLM"/>
    </source>
</evidence>
<evidence type="ECO:0000256" key="4">
    <source>
        <dbReference type="ARBA" id="ARBA00022617"/>
    </source>
</evidence>
<dbReference type="Gene3D" id="1.10.630.10">
    <property type="entry name" value="Cytochrome P450"/>
    <property type="match status" value="1"/>
</dbReference>
<keyword evidence="8 10" id="KW-0503">Monooxygenase</keyword>
<evidence type="ECO:0000256" key="10">
    <source>
        <dbReference type="RuleBase" id="RU000461"/>
    </source>
</evidence>
<dbReference type="PANTHER" id="PTHR24305:SF166">
    <property type="entry name" value="CYTOCHROME P450 12A4, MITOCHONDRIAL-RELATED"/>
    <property type="match status" value="1"/>
</dbReference>
<dbReference type="PANTHER" id="PTHR24305">
    <property type="entry name" value="CYTOCHROME P450"/>
    <property type="match status" value="1"/>
</dbReference>
<dbReference type="InterPro" id="IPR002401">
    <property type="entry name" value="Cyt_P450_E_grp-I"/>
</dbReference>
<evidence type="ECO:0000256" key="8">
    <source>
        <dbReference type="ARBA" id="ARBA00023033"/>
    </source>
</evidence>
<dbReference type="PRINTS" id="PR00463">
    <property type="entry name" value="EP450I"/>
</dbReference>
<keyword evidence="12" id="KW-1185">Reference proteome</keyword>
<keyword evidence="5 9" id="KW-0479">Metal-binding</keyword>
<reference evidence="11 12" key="1">
    <citation type="submission" date="2019-02" db="EMBL/GenBank/DDBJ databases">
        <title>Genome sequencing of the rare red list fungi Phlebia centrifuga.</title>
        <authorList>
            <person name="Buettner E."/>
            <person name="Kellner H."/>
        </authorList>
    </citation>
    <scope>NUCLEOTIDE SEQUENCE [LARGE SCALE GENOMIC DNA]</scope>
    <source>
        <strain evidence="11 12">DSM 108282</strain>
    </source>
</reference>
<dbReference type="PROSITE" id="PS00086">
    <property type="entry name" value="CYTOCHROME_P450"/>
    <property type="match status" value="1"/>
</dbReference>
<name>A0A4S4KKY2_9APHY</name>
<dbReference type="GO" id="GO:0020037">
    <property type="term" value="F:heme binding"/>
    <property type="evidence" value="ECO:0007669"/>
    <property type="project" value="InterPro"/>
</dbReference>
<protein>
    <recommendedName>
        <fullName evidence="13">Cytochrome P450</fullName>
    </recommendedName>
</protein>
<comment type="cofactor">
    <cofactor evidence="1 9">
        <name>heme</name>
        <dbReference type="ChEBI" id="CHEBI:30413"/>
    </cofactor>
</comment>
<dbReference type="PRINTS" id="PR00385">
    <property type="entry name" value="P450"/>
</dbReference>
<sequence length="424" mass="47651">MPAFSVQAMRALVPIVFKKATELRDRWNSIMREANVKPGEGHLINVCSWASRATFDVMGSAGFDYEFNAIQNEDNELLKAYTEMFEVAISRQSGGWRTTLALYIPLWDKLLPDNTSRFVAKCQKVIQRVAGKLIQEKKRKMADAEEKGETYQGKDLLSLLLKSNSSVDLPPEQRISDEDILHMINTFMFAGTDTTSLAMTWTLYLLAKFPVVQDRLRTELRSVLPSTSLDSLTQDEIQSLYATIADLPYLDNVIRETLRLIPPVHSSIRVATKDDVVPASSPFKRKNADGTVIEEDVKQILVPKGTFIHVPIEGFNHDKGLWGDDAWNFNPDRWDDLPEAVKALPGLYSHILTFSAGPRACIGLRMSTIELKSFLFTLVANFKFMDSETHKIGKANVVLTRPYVSGKENEGSMLPLVVTPYVTS</sequence>
<evidence type="ECO:0000313" key="11">
    <source>
        <dbReference type="EMBL" id="THG99101.1"/>
    </source>
</evidence>
<dbReference type="GO" id="GO:0005506">
    <property type="term" value="F:iron ion binding"/>
    <property type="evidence" value="ECO:0007669"/>
    <property type="project" value="InterPro"/>
</dbReference>
<comment type="pathway">
    <text evidence="2">Secondary metabolite biosynthesis.</text>
</comment>
<evidence type="ECO:0000256" key="6">
    <source>
        <dbReference type="ARBA" id="ARBA00023002"/>
    </source>
</evidence>
<dbReference type="InterPro" id="IPR017972">
    <property type="entry name" value="Cyt_P450_CS"/>
</dbReference>
<keyword evidence="6 10" id="KW-0560">Oxidoreductase</keyword>
<organism evidence="11 12">
    <name type="scientific">Hermanssonia centrifuga</name>
    <dbReference type="NCBI Taxonomy" id="98765"/>
    <lineage>
        <taxon>Eukaryota</taxon>
        <taxon>Fungi</taxon>
        <taxon>Dikarya</taxon>
        <taxon>Basidiomycota</taxon>
        <taxon>Agaricomycotina</taxon>
        <taxon>Agaricomycetes</taxon>
        <taxon>Polyporales</taxon>
        <taxon>Meruliaceae</taxon>
        <taxon>Hermanssonia</taxon>
    </lineage>
</organism>
<gene>
    <name evidence="11" type="ORF">EW026_g3197</name>
</gene>
<dbReference type="Pfam" id="PF00067">
    <property type="entry name" value="p450"/>
    <property type="match status" value="1"/>
</dbReference>
<accession>A0A4S4KKY2</accession>
<evidence type="ECO:0000313" key="12">
    <source>
        <dbReference type="Proteomes" id="UP000309038"/>
    </source>
</evidence>
<comment type="similarity">
    <text evidence="3 10">Belongs to the cytochrome P450 family.</text>
</comment>
<comment type="caution">
    <text evidence="11">The sequence shown here is derived from an EMBL/GenBank/DDBJ whole genome shotgun (WGS) entry which is preliminary data.</text>
</comment>
<dbReference type="SUPFAM" id="SSF48264">
    <property type="entry name" value="Cytochrome P450"/>
    <property type="match status" value="1"/>
</dbReference>
<keyword evidence="7 9" id="KW-0408">Iron</keyword>
<dbReference type="InterPro" id="IPR050121">
    <property type="entry name" value="Cytochrome_P450_monoxygenase"/>
</dbReference>
<keyword evidence="4 9" id="KW-0349">Heme</keyword>
<evidence type="ECO:0000256" key="2">
    <source>
        <dbReference type="ARBA" id="ARBA00005179"/>
    </source>
</evidence>
<dbReference type="GO" id="GO:0004497">
    <property type="term" value="F:monooxygenase activity"/>
    <property type="evidence" value="ECO:0007669"/>
    <property type="project" value="UniProtKB-KW"/>
</dbReference>
<evidence type="ECO:0000256" key="5">
    <source>
        <dbReference type="ARBA" id="ARBA00022723"/>
    </source>
</evidence>
<evidence type="ECO:0000256" key="3">
    <source>
        <dbReference type="ARBA" id="ARBA00010617"/>
    </source>
</evidence>
<dbReference type="InterPro" id="IPR036396">
    <property type="entry name" value="Cyt_P450_sf"/>
</dbReference>
<evidence type="ECO:0000256" key="7">
    <source>
        <dbReference type="ARBA" id="ARBA00023004"/>
    </source>
</evidence>
<dbReference type="GO" id="GO:0016705">
    <property type="term" value="F:oxidoreductase activity, acting on paired donors, with incorporation or reduction of molecular oxygen"/>
    <property type="evidence" value="ECO:0007669"/>
    <property type="project" value="InterPro"/>
</dbReference>
<dbReference type="Proteomes" id="UP000309038">
    <property type="component" value="Unassembled WGS sequence"/>
</dbReference>
<evidence type="ECO:0000256" key="9">
    <source>
        <dbReference type="PIRSR" id="PIRSR602401-1"/>
    </source>
</evidence>
<evidence type="ECO:0000256" key="1">
    <source>
        <dbReference type="ARBA" id="ARBA00001971"/>
    </source>
</evidence>
<dbReference type="InterPro" id="IPR001128">
    <property type="entry name" value="Cyt_P450"/>
</dbReference>